<evidence type="ECO:0000313" key="2">
    <source>
        <dbReference type="EMBL" id="GHI75209.1"/>
    </source>
</evidence>
<dbReference type="Proteomes" id="UP000608522">
    <property type="component" value="Unassembled WGS sequence"/>
</dbReference>
<keyword evidence="3" id="KW-1185">Reference proteome</keyword>
<proteinExistence type="predicted"/>
<dbReference type="EMBL" id="BNED01000005">
    <property type="protein sequence ID" value="GHI75209.1"/>
    <property type="molecule type" value="Genomic_DNA"/>
</dbReference>
<evidence type="ECO:0000313" key="3">
    <source>
        <dbReference type="Proteomes" id="UP000608522"/>
    </source>
</evidence>
<feature type="compositionally biased region" description="Low complexity" evidence="1">
    <location>
        <begin position="78"/>
        <end position="96"/>
    </location>
</feature>
<protein>
    <submittedName>
        <fullName evidence="2">Uncharacterized protein</fullName>
    </submittedName>
</protein>
<gene>
    <name evidence="2" type="ORF">Sspor_07700</name>
</gene>
<name>A0ABQ3T486_9ACTN</name>
<comment type="caution">
    <text evidence="2">The sequence shown here is derived from an EMBL/GenBank/DDBJ whole genome shotgun (WGS) entry which is preliminary data.</text>
</comment>
<evidence type="ECO:0000256" key="1">
    <source>
        <dbReference type="SAM" id="MobiDB-lite"/>
    </source>
</evidence>
<organism evidence="2 3">
    <name type="scientific">Streptomyces spororaveus</name>
    <dbReference type="NCBI Taxonomy" id="284039"/>
    <lineage>
        <taxon>Bacteria</taxon>
        <taxon>Bacillati</taxon>
        <taxon>Actinomycetota</taxon>
        <taxon>Actinomycetes</taxon>
        <taxon>Kitasatosporales</taxon>
        <taxon>Streptomycetaceae</taxon>
        <taxon>Streptomyces</taxon>
    </lineage>
</organism>
<accession>A0ABQ3T486</accession>
<sequence>MSRLYPAIVPTGATFRAANWVRATAALTIPGSTSPPAGLASSPGGFGDFGDPGAAVDGEPAEAEAFGSPPPGEPGPEHPAAAASRSAASTAPGTRI</sequence>
<feature type="region of interest" description="Disordered" evidence="1">
    <location>
        <begin position="28"/>
        <end position="96"/>
    </location>
</feature>
<reference evidence="3" key="1">
    <citation type="submission" date="2023-07" db="EMBL/GenBank/DDBJ databases">
        <title>Whole genome shotgun sequence of Streptomyces spororaveus NBRC 15456.</title>
        <authorList>
            <person name="Komaki H."/>
            <person name="Tamura T."/>
        </authorList>
    </citation>
    <scope>NUCLEOTIDE SEQUENCE [LARGE SCALE GENOMIC DNA]</scope>
    <source>
        <strain evidence="3">NBRC 15456</strain>
    </source>
</reference>